<dbReference type="OrthoDB" id="5741883at2"/>
<comment type="caution">
    <text evidence="3">The sequence shown here is derived from an EMBL/GenBank/DDBJ whole genome shotgun (WGS) entry which is preliminary data.</text>
</comment>
<evidence type="ECO:0000313" key="4">
    <source>
        <dbReference type="Proteomes" id="UP000321933"/>
    </source>
</evidence>
<keyword evidence="4" id="KW-1185">Reference proteome</keyword>
<evidence type="ECO:0000256" key="2">
    <source>
        <dbReference type="SAM" id="SignalP"/>
    </source>
</evidence>
<name>A0A5C8ZMU6_9GAMM</name>
<feature type="region of interest" description="Disordered" evidence="1">
    <location>
        <begin position="44"/>
        <end position="94"/>
    </location>
</feature>
<protein>
    <submittedName>
        <fullName evidence="3">Uncharacterized protein</fullName>
    </submittedName>
</protein>
<feature type="compositionally biased region" description="Basic and acidic residues" evidence="1">
    <location>
        <begin position="51"/>
        <end position="83"/>
    </location>
</feature>
<dbReference type="RefSeq" id="WP_148066004.1">
    <property type="nucleotide sequence ID" value="NZ_VRYZ01000012.1"/>
</dbReference>
<dbReference type="Proteomes" id="UP000321933">
    <property type="component" value="Unassembled WGS sequence"/>
</dbReference>
<evidence type="ECO:0000313" key="3">
    <source>
        <dbReference type="EMBL" id="TXS88959.1"/>
    </source>
</evidence>
<sequence length="94" mass="10377">MTFRILPVLLLLLTAGVQAKPELIDCDPKDAARNAAMKATVGVHGPCDAGKMADRAKDDLGDKADDVRDDAGDKMDDMKDRHEKRDKKLRKDDE</sequence>
<gene>
    <name evidence="3" type="ORF">FVW59_19185</name>
</gene>
<dbReference type="AlphaFoldDB" id="A0A5C8ZMU6"/>
<dbReference type="EMBL" id="VRYZ01000012">
    <property type="protein sequence ID" value="TXS88959.1"/>
    <property type="molecule type" value="Genomic_DNA"/>
</dbReference>
<proteinExistence type="predicted"/>
<keyword evidence="2" id="KW-0732">Signal</keyword>
<organism evidence="3 4">
    <name type="scientific">Parahaliea aestuarii</name>
    <dbReference type="NCBI Taxonomy" id="1852021"/>
    <lineage>
        <taxon>Bacteria</taxon>
        <taxon>Pseudomonadati</taxon>
        <taxon>Pseudomonadota</taxon>
        <taxon>Gammaproteobacteria</taxon>
        <taxon>Cellvibrionales</taxon>
        <taxon>Halieaceae</taxon>
        <taxon>Parahaliea</taxon>
    </lineage>
</organism>
<feature type="signal peptide" evidence="2">
    <location>
        <begin position="1"/>
        <end position="19"/>
    </location>
</feature>
<evidence type="ECO:0000256" key="1">
    <source>
        <dbReference type="SAM" id="MobiDB-lite"/>
    </source>
</evidence>
<reference evidence="3 4" key="1">
    <citation type="submission" date="2019-08" db="EMBL/GenBank/DDBJ databases">
        <title>Parahaliea maris sp. nov., isolated from the surface seawater.</title>
        <authorList>
            <person name="Liu Y."/>
        </authorList>
    </citation>
    <scope>NUCLEOTIDE SEQUENCE [LARGE SCALE GENOMIC DNA]</scope>
    <source>
        <strain evidence="3 4">S2-26</strain>
    </source>
</reference>
<accession>A0A5C8ZMU6</accession>
<feature type="chain" id="PRO_5022684809" evidence="2">
    <location>
        <begin position="20"/>
        <end position="94"/>
    </location>
</feature>